<feature type="transmembrane region" description="Helical" evidence="5">
    <location>
        <begin position="27"/>
        <end position="48"/>
    </location>
</feature>
<dbReference type="PROSITE" id="PS51012">
    <property type="entry name" value="ABC_TM2"/>
    <property type="match status" value="1"/>
</dbReference>
<dbReference type="PANTHER" id="PTHR43229:SF2">
    <property type="entry name" value="NODULATION PROTEIN J"/>
    <property type="match status" value="1"/>
</dbReference>
<name>A0A2M7GX78_9BACT</name>
<evidence type="ECO:0000256" key="2">
    <source>
        <dbReference type="ARBA" id="ARBA00022692"/>
    </source>
</evidence>
<feature type="transmembrane region" description="Helical" evidence="5">
    <location>
        <begin position="175"/>
        <end position="194"/>
    </location>
</feature>
<keyword evidence="4 5" id="KW-0472">Membrane</keyword>
<dbReference type="Proteomes" id="UP000230025">
    <property type="component" value="Unassembled WGS sequence"/>
</dbReference>
<dbReference type="AlphaFoldDB" id="A0A2M7GX78"/>
<comment type="similarity">
    <text evidence="5">Belongs to the ABC-2 integral membrane protein family.</text>
</comment>
<dbReference type="InterPro" id="IPR047817">
    <property type="entry name" value="ABC2_TM_bact-type"/>
</dbReference>
<dbReference type="InterPro" id="IPR000412">
    <property type="entry name" value="ABC_2_transport"/>
</dbReference>
<dbReference type="InterPro" id="IPR051784">
    <property type="entry name" value="Nod_factor_ABC_transporter"/>
</dbReference>
<evidence type="ECO:0000313" key="8">
    <source>
        <dbReference type="Proteomes" id="UP000230025"/>
    </source>
</evidence>
<sequence length="256" mass="28511">MRLISLNVIYTLWLREMKRFLRAKSRIVGSIIQPLFFILILGTGFKSLGRFRGLPLGTDYLSFLVPGIMAMTILFSSMFAGISVLWDRQFGFLKEIMVAPVSRVSLVLGRIAGGMTTAIIQALLIFFISLFFGFRILHLLNLLPAFFIMLLIAVSFVGLGVALASRMEDIHGFQLVMNFIIMPIFFLSGALFPLEGLPGWLAKISYIDPLTYGVDALRGVLVGSFSFSLALDLTILLVFSLLMVAIATYLFNRCEV</sequence>
<dbReference type="EMBL" id="PFFY01000301">
    <property type="protein sequence ID" value="PIW32172.1"/>
    <property type="molecule type" value="Genomic_DNA"/>
</dbReference>
<dbReference type="InterPro" id="IPR005942">
    <property type="entry name" value="Daunbcin-R_ABC-transpt"/>
</dbReference>
<evidence type="ECO:0000256" key="3">
    <source>
        <dbReference type="ARBA" id="ARBA00022989"/>
    </source>
</evidence>
<evidence type="ECO:0000256" key="4">
    <source>
        <dbReference type="ARBA" id="ARBA00023136"/>
    </source>
</evidence>
<keyword evidence="2 5" id="KW-0812">Transmembrane</keyword>
<dbReference type="GO" id="GO:0043190">
    <property type="term" value="C:ATP-binding cassette (ABC) transporter complex"/>
    <property type="evidence" value="ECO:0007669"/>
    <property type="project" value="InterPro"/>
</dbReference>
<evidence type="ECO:0000256" key="1">
    <source>
        <dbReference type="ARBA" id="ARBA00004141"/>
    </source>
</evidence>
<evidence type="ECO:0000256" key="5">
    <source>
        <dbReference type="RuleBase" id="RU361157"/>
    </source>
</evidence>
<accession>A0A2M7GX78</accession>
<gene>
    <name evidence="7" type="ORF">COW28_06505</name>
</gene>
<dbReference type="GO" id="GO:0140359">
    <property type="term" value="F:ABC-type transporter activity"/>
    <property type="evidence" value="ECO:0007669"/>
    <property type="project" value="InterPro"/>
</dbReference>
<reference evidence="8" key="1">
    <citation type="submission" date="2017-09" db="EMBL/GenBank/DDBJ databases">
        <title>Depth-based differentiation of microbial function through sediment-hosted aquifers and enrichment of novel symbionts in the deep terrestrial subsurface.</title>
        <authorList>
            <person name="Probst A.J."/>
            <person name="Ladd B."/>
            <person name="Jarett J.K."/>
            <person name="Geller-Mcgrath D.E."/>
            <person name="Sieber C.M.K."/>
            <person name="Emerson J.B."/>
            <person name="Anantharaman K."/>
            <person name="Thomas B.C."/>
            <person name="Malmstrom R."/>
            <person name="Stieglmeier M."/>
            <person name="Klingl A."/>
            <person name="Woyke T."/>
            <person name="Ryan C.M."/>
            <person name="Banfield J.F."/>
        </authorList>
    </citation>
    <scope>NUCLEOTIDE SEQUENCE [LARGE SCALE GENOMIC DNA]</scope>
</reference>
<evidence type="ECO:0000259" key="6">
    <source>
        <dbReference type="PROSITE" id="PS51012"/>
    </source>
</evidence>
<feature type="transmembrane region" description="Helical" evidence="5">
    <location>
        <begin position="107"/>
        <end position="136"/>
    </location>
</feature>
<proteinExistence type="inferred from homology"/>
<feature type="transmembrane region" description="Helical" evidence="5">
    <location>
        <begin position="142"/>
        <end position="163"/>
    </location>
</feature>
<dbReference type="NCBIfam" id="TIGR01247">
    <property type="entry name" value="drrB"/>
    <property type="match status" value="1"/>
</dbReference>
<comment type="caution">
    <text evidence="7">The sequence shown here is derived from an EMBL/GenBank/DDBJ whole genome shotgun (WGS) entry which is preliminary data.</text>
</comment>
<protein>
    <recommendedName>
        <fullName evidence="5">Transport permease protein</fullName>
    </recommendedName>
</protein>
<keyword evidence="5" id="KW-0813">Transport</keyword>
<feature type="transmembrane region" description="Helical" evidence="5">
    <location>
        <begin position="60"/>
        <end position="86"/>
    </location>
</feature>
<dbReference type="InterPro" id="IPR013525">
    <property type="entry name" value="ABC2_TM"/>
</dbReference>
<keyword evidence="5" id="KW-1003">Cell membrane</keyword>
<comment type="subcellular location">
    <subcellularLocation>
        <location evidence="5">Cell membrane</location>
        <topology evidence="5">Multi-pass membrane protein</topology>
    </subcellularLocation>
    <subcellularLocation>
        <location evidence="1">Membrane</location>
        <topology evidence="1">Multi-pass membrane protein</topology>
    </subcellularLocation>
</comment>
<dbReference type="PANTHER" id="PTHR43229">
    <property type="entry name" value="NODULATION PROTEIN J"/>
    <property type="match status" value="1"/>
</dbReference>
<organism evidence="7 8">
    <name type="scientific">bacterium (Candidatus Ratteibacteria) CG15_BIG_FIL_POST_REV_8_21_14_020_41_12</name>
    <dbReference type="NCBI Taxonomy" id="2014291"/>
    <lineage>
        <taxon>Bacteria</taxon>
        <taxon>Candidatus Ratteibacteria</taxon>
    </lineage>
</organism>
<dbReference type="Pfam" id="PF01061">
    <property type="entry name" value="ABC2_membrane"/>
    <property type="match status" value="1"/>
</dbReference>
<keyword evidence="3 5" id="KW-1133">Transmembrane helix</keyword>
<dbReference type="PIRSF" id="PIRSF006648">
    <property type="entry name" value="DrrB"/>
    <property type="match status" value="1"/>
</dbReference>
<feature type="transmembrane region" description="Helical" evidence="5">
    <location>
        <begin position="227"/>
        <end position="251"/>
    </location>
</feature>
<feature type="domain" description="ABC transmembrane type-2" evidence="6">
    <location>
        <begin position="25"/>
        <end position="254"/>
    </location>
</feature>
<dbReference type="PRINTS" id="PR00164">
    <property type="entry name" value="ABC2TRNSPORT"/>
</dbReference>
<evidence type="ECO:0000313" key="7">
    <source>
        <dbReference type="EMBL" id="PIW32172.1"/>
    </source>
</evidence>